<keyword evidence="1" id="KW-0472">Membrane</keyword>
<dbReference type="EMBL" id="BK015148">
    <property type="protein sequence ID" value="DAD92890.1"/>
    <property type="molecule type" value="Genomic_DNA"/>
</dbReference>
<keyword evidence="1" id="KW-1133">Transmembrane helix</keyword>
<evidence type="ECO:0000313" key="2">
    <source>
        <dbReference type="EMBL" id="DAD92890.1"/>
    </source>
</evidence>
<accession>A0A8S5NF28</accession>
<sequence length="122" mass="13866">MIKTDRDAWLCDLAETYHILDITGLSILTLATLSFGLREDSRIKMLLSDSNVQVDKLMMAMMIDRLSLLWWAKTKDGSKGVNPPSMLVDKLMGTTNDEVNRFSSIEEFKSEWNRIAGGEIHE</sequence>
<evidence type="ECO:0000256" key="1">
    <source>
        <dbReference type="SAM" id="Phobius"/>
    </source>
</evidence>
<organism evidence="2">
    <name type="scientific">Siphoviridae sp. ctxzZ3</name>
    <dbReference type="NCBI Taxonomy" id="2826523"/>
    <lineage>
        <taxon>Viruses</taxon>
        <taxon>Duplodnaviria</taxon>
        <taxon>Heunggongvirae</taxon>
        <taxon>Uroviricota</taxon>
        <taxon>Caudoviricetes</taxon>
    </lineage>
</organism>
<dbReference type="Pfam" id="PF17318">
    <property type="entry name" value="DUF5361"/>
    <property type="match status" value="1"/>
</dbReference>
<proteinExistence type="predicted"/>
<keyword evidence="1" id="KW-0812">Transmembrane</keyword>
<protein>
    <submittedName>
        <fullName evidence="2">Uncharacterized protein</fullName>
    </submittedName>
</protein>
<reference evidence="2" key="1">
    <citation type="journal article" date="2021" name="Proc. Natl. Acad. Sci. U.S.A.">
        <title>A Catalog of Tens of Thousands of Viruses from Human Metagenomes Reveals Hidden Associations with Chronic Diseases.</title>
        <authorList>
            <person name="Tisza M.J."/>
            <person name="Buck C.B."/>
        </authorList>
    </citation>
    <scope>NUCLEOTIDE SEQUENCE</scope>
    <source>
        <strain evidence="2">CtxzZ3</strain>
    </source>
</reference>
<dbReference type="InterPro" id="IPR035286">
    <property type="entry name" value="DUF5361"/>
</dbReference>
<feature type="transmembrane region" description="Helical" evidence="1">
    <location>
        <begin position="17"/>
        <end position="37"/>
    </location>
</feature>
<name>A0A8S5NF28_9CAUD</name>